<gene>
    <name evidence="1" type="ORF">JZL65_10760</name>
</gene>
<accession>A0A9E6MX16</accession>
<organism evidence="1 2">
    <name type="scientific">Ferrovum myxofaciens</name>
    <dbReference type="NCBI Taxonomy" id="416213"/>
    <lineage>
        <taxon>Bacteria</taxon>
        <taxon>Pseudomonadati</taxon>
        <taxon>Pseudomonadota</taxon>
        <taxon>Betaproteobacteria</taxon>
        <taxon>Ferrovales</taxon>
        <taxon>Ferrovaceae</taxon>
        <taxon>Ferrovum</taxon>
    </lineage>
</organism>
<dbReference type="Proteomes" id="UP000683551">
    <property type="component" value="Chromosome"/>
</dbReference>
<evidence type="ECO:0000313" key="1">
    <source>
        <dbReference type="EMBL" id="QWY76953.1"/>
    </source>
</evidence>
<proteinExistence type="predicted"/>
<protein>
    <submittedName>
        <fullName evidence="1">Uncharacterized protein</fullName>
    </submittedName>
</protein>
<dbReference type="EMBL" id="CP071137">
    <property type="protein sequence ID" value="QWY76953.1"/>
    <property type="molecule type" value="Genomic_DNA"/>
</dbReference>
<name>A0A9E6MX16_9PROT</name>
<sequence length="119" mass="13607">MEILEPHPRVSIVLSTSWVSVLGFDRAKGYLPQALQKRVRGATYHSTFKSWWDSATRHQQIAGYVMRHRLTDWIAVDDNDVGWPEEKRHHLVHTDEQSGLGDQKAQEILAHKLANGVAK</sequence>
<evidence type="ECO:0000313" key="2">
    <source>
        <dbReference type="Proteomes" id="UP000683551"/>
    </source>
</evidence>
<reference evidence="1" key="1">
    <citation type="submission" date="2021-02" db="EMBL/GenBank/DDBJ databases">
        <title>Comparative genomics of Ferrovum myxofaciens strains, predominant extremophile bacteria forming large biofilm stalactites in acid mine ecosystems.</title>
        <authorList>
            <person name="Burkartova K."/>
            <person name="Ridl J."/>
            <person name="Pajer P."/>
            <person name="Falteisek L."/>
        </authorList>
    </citation>
    <scope>NUCLEOTIDE SEQUENCE</scope>
    <source>
        <strain evidence="1">MI1III</strain>
    </source>
</reference>
<dbReference type="Pfam" id="PF18143">
    <property type="entry name" value="HAD_SAK_2"/>
    <property type="match status" value="1"/>
</dbReference>
<dbReference type="AlphaFoldDB" id="A0A9E6MX16"/>